<feature type="domain" description="ABC transmembrane type-1" evidence="8">
    <location>
        <begin position="95"/>
        <end position="310"/>
    </location>
</feature>
<dbReference type="InterPro" id="IPR000515">
    <property type="entry name" value="MetI-like"/>
</dbReference>
<sequence>MAASKASAAAADKKTIAAEERRKKLILIKNNRALYVMILLPIIYFILFKYIPMTNIVIAFKDYNIFAGTWASPWANPLGKYFIQAFSSAEFVRALWNTIYLNVLDLIFSFPAPIIVAIMLNELAFKKFKRVTQTILYMPHFLSWIVIAGLAMQILAPETGMVNVLLRHMGFEPIPFLNDSGHWVGTYVALGVWQSAGWNTIIYLAAITGIDTELYEAAEVDGASRFRKIWHITLPGIRPTIVTLLILQMGRMLQVAFDRPYALSNYLVRDVADVISTYVYRVGIQSQQFALSTAVGLFQSVVCVIFLFLANVIAKRLGEDGIW</sequence>
<dbReference type="AlphaFoldDB" id="A0A9D1J1H0"/>
<evidence type="ECO:0000256" key="7">
    <source>
        <dbReference type="RuleBase" id="RU363032"/>
    </source>
</evidence>
<proteinExistence type="inferred from homology"/>
<feature type="transmembrane region" description="Helical" evidence="7">
    <location>
        <begin position="99"/>
        <end position="123"/>
    </location>
</feature>
<comment type="subcellular location">
    <subcellularLocation>
        <location evidence="1 7">Cell membrane</location>
        <topology evidence="1 7">Multi-pass membrane protein</topology>
    </subcellularLocation>
</comment>
<evidence type="ECO:0000256" key="4">
    <source>
        <dbReference type="ARBA" id="ARBA00022692"/>
    </source>
</evidence>
<dbReference type="PANTHER" id="PTHR30193:SF44">
    <property type="entry name" value="LACTOSE TRANSPORT SYSTEM PERMEASE PROTEIN LACF"/>
    <property type="match status" value="1"/>
</dbReference>
<evidence type="ECO:0000256" key="6">
    <source>
        <dbReference type="ARBA" id="ARBA00023136"/>
    </source>
</evidence>
<evidence type="ECO:0000256" key="3">
    <source>
        <dbReference type="ARBA" id="ARBA00022475"/>
    </source>
</evidence>
<dbReference type="Pfam" id="PF00528">
    <property type="entry name" value="BPD_transp_1"/>
    <property type="match status" value="1"/>
</dbReference>
<keyword evidence="3" id="KW-1003">Cell membrane</keyword>
<reference evidence="9" key="2">
    <citation type="journal article" date="2021" name="PeerJ">
        <title>Extensive microbial diversity within the chicken gut microbiome revealed by metagenomics and culture.</title>
        <authorList>
            <person name="Gilroy R."/>
            <person name="Ravi A."/>
            <person name="Getino M."/>
            <person name="Pursley I."/>
            <person name="Horton D.L."/>
            <person name="Alikhan N.F."/>
            <person name="Baker D."/>
            <person name="Gharbi K."/>
            <person name="Hall N."/>
            <person name="Watson M."/>
            <person name="Adriaenssens E.M."/>
            <person name="Foster-Nyarko E."/>
            <person name="Jarju S."/>
            <person name="Secka A."/>
            <person name="Antonio M."/>
            <person name="Oren A."/>
            <person name="Chaudhuri R.R."/>
            <person name="La Ragione R."/>
            <person name="Hildebrand F."/>
            <person name="Pallen M.J."/>
        </authorList>
    </citation>
    <scope>NUCLEOTIDE SEQUENCE</scope>
    <source>
        <strain evidence="9">ChiSjej1B19-7085</strain>
    </source>
</reference>
<accession>A0A9D1J1H0</accession>
<dbReference type="CDD" id="cd06261">
    <property type="entry name" value="TM_PBP2"/>
    <property type="match status" value="1"/>
</dbReference>
<keyword evidence="2 7" id="KW-0813">Transport</keyword>
<dbReference type="InterPro" id="IPR051393">
    <property type="entry name" value="ABC_transporter_permease"/>
</dbReference>
<dbReference type="PANTHER" id="PTHR30193">
    <property type="entry name" value="ABC TRANSPORTER PERMEASE PROTEIN"/>
    <property type="match status" value="1"/>
</dbReference>
<evidence type="ECO:0000256" key="5">
    <source>
        <dbReference type="ARBA" id="ARBA00022989"/>
    </source>
</evidence>
<organism evidence="9 10">
    <name type="scientific">Candidatus Gallacutalibacter pullicola</name>
    <dbReference type="NCBI Taxonomy" id="2840830"/>
    <lineage>
        <taxon>Bacteria</taxon>
        <taxon>Bacillati</taxon>
        <taxon>Bacillota</taxon>
        <taxon>Clostridia</taxon>
        <taxon>Eubacteriales</taxon>
        <taxon>Candidatus Gallacutalibacter</taxon>
    </lineage>
</organism>
<evidence type="ECO:0000256" key="2">
    <source>
        <dbReference type="ARBA" id="ARBA00022448"/>
    </source>
</evidence>
<dbReference type="GO" id="GO:0055085">
    <property type="term" value="P:transmembrane transport"/>
    <property type="evidence" value="ECO:0007669"/>
    <property type="project" value="InterPro"/>
</dbReference>
<feature type="transmembrane region" description="Helical" evidence="7">
    <location>
        <begin position="135"/>
        <end position="156"/>
    </location>
</feature>
<dbReference type="SUPFAM" id="SSF161098">
    <property type="entry name" value="MetI-like"/>
    <property type="match status" value="1"/>
</dbReference>
<feature type="transmembrane region" description="Helical" evidence="7">
    <location>
        <begin position="33"/>
        <end position="51"/>
    </location>
</feature>
<dbReference type="PROSITE" id="PS50928">
    <property type="entry name" value="ABC_TM1"/>
    <property type="match status" value="1"/>
</dbReference>
<gene>
    <name evidence="9" type="ORF">IAA54_06465</name>
</gene>
<protein>
    <submittedName>
        <fullName evidence="9">Sugar ABC transporter permease</fullName>
    </submittedName>
</protein>
<dbReference type="Gene3D" id="1.10.3720.10">
    <property type="entry name" value="MetI-like"/>
    <property type="match status" value="1"/>
</dbReference>
<keyword evidence="5 7" id="KW-1133">Transmembrane helix</keyword>
<dbReference type="GO" id="GO:0005886">
    <property type="term" value="C:plasma membrane"/>
    <property type="evidence" value="ECO:0007669"/>
    <property type="project" value="UniProtKB-SubCell"/>
</dbReference>
<dbReference type="InterPro" id="IPR035906">
    <property type="entry name" value="MetI-like_sf"/>
</dbReference>
<dbReference type="EMBL" id="DVHF01000076">
    <property type="protein sequence ID" value="HIR57293.1"/>
    <property type="molecule type" value="Genomic_DNA"/>
</dbReference>
<dbReference type="Proteomes" id="UP000886785">
    <property type="component" value="Unassembled WGS sequence"/>
</dbReference>
<evidence type="ECO:0000256" key="1">
    <source>
        <dbReference type="ARBA" id="ARBA00004651"/>
    </source>
</evidence>
<comment type="caution">
    <text evidence="9">The sequence shown here is derived from an EMBL/GenBank/DDBJ whole genome shotgun (WGS) entry which is preliminary data.</text>
</comment>
<name>A0A9D1J1H0_9FIRM</name>
<evidence type="ECO:0000259" key="8">
    <source>
        <dbReference type="PROSITE" id="PS50928"/>
    </source>
</evidence>
<evidence type="ECO:0000313" key="10">
    <source>
        <dbReference type="Proteomes" id="UP000886785"/>
    </source>
</evidence>
<keyword evidence="6 7" id="KW-0472">Membrane</keyword>
<reference evidence="9" key="1">
    <citation type="submission" date="2020-10" db="EMBL/GenBank/DDBJ databases">
        <authorList>
            <person name="Gilroy R."/>
        </authorList>
    </citation>
    <scope>NUCLEOTIDE SEQUENCE</scope>
    <source>
        <strain evidence="9">ChiSjej1B19-7085</strain>
    </source>
</reference>
<comment type="similarity">
    <text evidence="7">Belongs to the binding-protein-dependent transport system permease family.</text>
</comment>
<evidence type="ECO:0000313" key="9">
    <source>
        <dbReference type="EMBL" id="HIR57293.1"/>
    </source>
</evidence>
<feature type="transmembrane region" description="Helical" evidence="7">
    <location>
        <begin position="289"/>
        <end position="314"/>
    </location>
</feature>
<keyword evidence="4 7" id="KW-0812">Transmembrane</keyword>